<keyword evidence="3" id="KW-1185">Reference proteome</keyword>
<dbReference type="PANTHER" id="PTHR33434">
    <property type="entry name" value="DEGV DOMAIN-CONTAINING PROTEIN DR_1986-RELATED"/>
    <property type="match status" value="1"/>
</dbReference>
<dbReference type="Gene3D" id="3.40.50.10170">
    <property type="match status" value="1"/>
</dbReference>
<accession>A0A6L5GQF4</accession>
<reference evidence="2" key="1">
    <citation type="journal article" date="2020" name="Appl. Environ. Microbiol.">
        <title>Medium-Chain Fatty Acid Synthesis by 'Candidatus Weimeria bifida' gen. nov., sp. nov., and 'Candidatus Pseudoramibacter fermentans' sp. nov.</title>
        <authorList>
            <person name="Scarborough M.J."/>
            <person name="Myers K.S."/>
            <person name="Donohue T.J."/>
            <person name="Noguera D.R."/>
        </authorList>
    </citation>
    <scope>NUCLEOTIDE SEQUENCE</scope>
    <source>
        <strain evidence="2">EUB1.1</strain>
    </source>
</reference>
<protein>
    <submittedName>
        <fullName evidence="2">DegV family protein</fullName>
    </submittedName>
</protein>
<comment type="caution">
    <text evidence="2">The sequence shown here is derived from an EMBL/GenBank/DDBJ whole genome shotgun (WGS) entry which is preliminary data.</text>
</comment>
<dbReference type="GO" id="GO:0008289">
    <property type="term" value="F:lipid binding"/>
    <property type="evidence" value="ECO:0007669"/>
    <property type="project" value="UniProtKB-KW"/>
</dbReference>
<dbReference type="InterPro" id="IPR050270">
    <property type="entry name" value="DegV_domain_contain"/>
</dbReference>
<keyword evidence="1" id="KW-0446">Lipid-binding</keyword>
<dbReference type="InterPro" id="IPR043168">
    <property type="entry name" value="DegV_C"/>
</dbReference>
<evidence type="ECO:0000256" key="1">
    <source>
        <dbReference type="ARBA" id="ARBA00023121"/>
    </source>
</evidence>
<dbReference type="InterPro" id="IPR003797">
    <property type="entry name" value="DegV"/>
</dbReference>
<organism evidence="2 3">
    <name type="scientific">Candidatus Pseudoramibacter fermentans</name>
    <dbReference type="NCBI Taxonomy" id="2594427"/>
    <lineage>
        <taxon>Bacteria</taxon>
        <taxon>Bacillati</taxon>
        <taxon>Bacillota</taxon>
        <taxon>Clostridia</taxon>
        <taxon>Eubacteriales</taxon>
        <taxon>Eubacteriaceae</taxon>
        <taxon>Pseudoramibacter</taxon>
    </lineage>
</organism>
<gene>
    <name evidence="2" type="ORF">FRC53_01935</name>
</gene>
<dbReference type="NCBIfam" id="TIGR00762">
    <property type="entry name" value="DegV"/>
    <property type="match status" value="1"/>
</dbReference>
<dbReference type="Pfam" id="PF02645">
    <property type="entry name" value="DegV"/>
    <property type="match status" value="1"/>
</dbReference>
<dbReference type="PANTHER" id="PTHR33434:SF2">
    <property type="entry name" value="FATTY ACID-BINDING PROTEIN TM_1468"/>
    <property type="match status" value="1"/>
</dbReference>
<dbReference type="Gene3D" id="3.30.1180.10">
    <property type="match status" value="1"/>
</dbReference>
<evidence type="ECO:0000313" key="2">
    <source>
        <dbReference type="EMBL" id="MQM72196.1"/>
    </source>
</evidence>
<dbReference type="PROSITE" id="PS51482">
    <property type="entry name" value="DEGV"/>
    <property type="match status" value="1"/>
</dbReference>
<dbReference type="Proteomes" id="UP000473648">
    <property type="component" value="Unassembled WGS sequence"/>
</dbReference>
<evidence type="ECO:0000313" key="3">
    <source>
        <dbReference type="Proteomes" id="UP000473648"/>
    </source>
</evidence>
<name>A0A6L5GQF4_9FIRM</name>
<proteinExistence type="predicted"/>
<dbReference type="SUPFAM" id="SSF82549">
    <property type="entry name" value="DAK1/DegV-like"/>
    <property type="match status" value="1"/>
</dbReference>
<dbReference type="AlphaFoldDB" id="A0A6L5GQF4"/>
<sequence length="295" mass="32733">MAYTIVTDSACNLPAQLVKEYDIRVIPLKLIVGREPMILDSELADDDEALRGWNQRLREGVDVRTSPANEAACEAVFEKILAHGEDLLYIGFSSRLSDVYATAKAVLSRLEKQYPERRICLFDSRAVSFGEGLLVMKAAEMQEKGATLTEVFDQLKDDRNCLHQYFTVPNLKTLAHSGRLKGRVRLAGSFGRQPLLSVDEDGGIHAKASARSDKGIIDAIVNRMSHKIADADDRPVMIAHTDCIEKAQNLSRKIREVIHPNQVLIHTLDPVIAAHIGPDAIGVFFIGVPRKKRVV</sequence>
<dbReference type="EMBL" id="VOGB01000003">
    <property type="protein sequence ID" value="MQM72196.1"/>
    <property type="molecule type" value="Genomic_DNA"/>
</dbReference>